<evidence type="ECO:0000259" key="1">
    <source>
        <dbReference type="PROSITE" id="PS51186"/>
    </source>
</evidence>
<evidence type="ECO:0000313" key="4">
    <source>
        <dbReference type="Proteomes" id="UP001164706"/>
    </source>
</evidence>
<protein>
    <submittedName>
        <fullName evidence="3">GNAT family N-acetyltransferase</fullName>
    </submittedName>
</protein>
<dbReference type="Gene3D" id="3.40.630.30">
    <property type="match status" value="1"/>
</dbReference>
<dbReference type="GO" id="GO:0016747">
    <property type="term" value="F:acyltransferase activity, transferring groups other than amino-acyl groups"/>
    <property type="evidence" value="ECO:0007669"/>
    <property type="project" value="InterPro"/>
</dbReference>
<dbReference type="AlphaFoldDB" id="A0A9E8ML34"/>
<dbReference type="PROSITE" id="PS51186">
    <property type="entry name" value="GNAT"/>
    <property type="match status" value="1"/>
</dbReference>
<dbReference type="CDD" id="cd04301">
    <property type="entry name" value="NAT_SF"/>
    <property type="match status" value="1"/>
</dbReference>
<name>A0A9E8ML34_9MICO</name>
<organism evidence="3 4">
    <name type="scientific">Microcella daejeonensis</name>
    <dbReference type="NCBI Taxonomy" id="2994971"/>
    <lineage>
        <taxon>Bacteria</taxon>
        <taxon>Bacillati</taxon>
        <taxon>Actinomycetota</taxon>
        <taxon>Actinomycetes</taxon>
        <taxon>Micrococcales</taxon>
        <taxon>Microbacteriaceae</taxon>
        <taxon>Microcella</taxon>
    </lineage>
</organism>
<dbReference type="InterPro" id="IPR016181">
    <property type="entry name" value="Acyl_CoA_acyltransferase"/>
</dbReference>
<dbReference type="SUPFAM" id="SSF55729">
    <property type="entry name" value="Acyl-CoA N-acyltransferases (Nat)"/>
    <property type="match status" value="1"/>
</dbReference>
<keyword evidence="4" id="KW-1185">Reference proteome</keyword>
<proteinExistence type="predicted"/>
<dbReference type="Proteomes" id="UP001164706">
    <property type="component" value="Chromosome"/>
</dbReference>
<dbReference type="RefSeq" id="WP_267781210.1">
    <property type="nucleotide sequence ID" value="NZ_CP113089.1"/>
</dbReference>
<dbReference type="InterPro" id="IPR000182">
    <property type="entry name" value="GNAT_dom"/>
</dbReference>
<reference evidence="3" key="1">
    <citation type="submission" date="2022-11" db="EMBL/GenBank/DDBJ databases">
        <title>Description of Microcella daejonensis nov. sp, isolated from riverside soil.</title>
        <authorList>
            <person name="Molina K.M."/>
            <person name="Kim S.B."/>
        </authorList>
    </citation>
    <scope>NUCLEOTIDE SEQUENCE</scope>
    <source>
        <strain evidence="3">MMS21-STM12</strain>
    </source>
</reference>
<dbReference type="EMBL" id="CP113089">
    <property type="protein sequence ID" value="WAB81450.1"/>
    <property type="molecule type" value="Genomic_DNA"/>
</dbReference>
<dbReference type="KEGG" id="mdb:OVN18_13105"/>
<accession>A0A9E8ML34</accession>
<evidence type="ECO:0000313" key="2">
    <source>
        <dbReference type="EMBL" id="WAB81450.1"/>
    </source>
</evidence>
<dbReference type="Pfam" id="PF00583">
    <property type="entry name" value="Acetyltransf_1"/>
    <property type="match status" value="1"/>
</dbReference>
<dbReference type="KEGG" id="mdb:OVN18_00070"/>
<evidence type="ECO:0000313" key="3">
    <source>
        <dbReference type="EMBL" id="WAB81464.1"/>
    </source>
</evidence>
<feature type="domain" description="N-acetyltransferase" evidence="1">
    <location>
        <begin position="13"/>
        <end position="195"/>
    </location>
</feature>
<gene>
    <name evidence="3" type="ORF">OVN18_00070</name>
    <name evidence="2" type="ORF">OVN18_13105</name>
</gene>
<dbReference type="EMBL" id="CP113089">
    <property type="protein sequence ID" value="WAB81464.1"/>
    <property type="molecule type" value="Genomic_DNA"/>
</dbReference>
<sequence length="195" mass="20534">MTAAVQITPAAHVPWSAVEQVLGSVGESSHCWCRWWLSTNAEYSALDDAARQAALQSDLVRDAPRGLLATVDGSPAAWVGAAPRPDYARLPRTRVLAQALPGTDWADDSIWSVVCFTVLPAHRRTGLATALLGAAVEAARTAGATAVEGYPVDTAVGGRRSPGALNTGTLALFERHGFTEVGRAKADRPVVRLVL</sequence>